<evidence type="ECO:0000313" key="2">
    <source>
        <dbReference type="Proteomes" id="UP000799118"/>
    </source>
</evidence>
<organism evidence="1 2">
    <name type="scientific">Gymnopus androsaceus JB14</name>
    <dbReference type="NCBI Taxonomy" id="1447944"/>
    <lineage>
        <taxon>Eukaryota</taxon>
        <taxon>Fungi</taxon>
        <taxon>Dikarya</taxon>
        <taxon>Basidiomycota</taxon>
        <taxon>Agaricomycotina</taxon>
        <taxon>Agaricomycetes</taxon>
        <taxon>Agaricomycetidae</taxon>
        <taxon>Agaricales</taxon>
        <taxon>Marasmiineae</taxon>
        <taxon>Omphalotaceae</taxon>
        <taxon>Gymnopus</taxon>
    </lineage>
</organism>
<dbReference type="AlphaFoldDB" id="A0A6A4IBZ4"/>
<dbReference type="EMBL" id="ML769387">
    <property type="protein sequence ID" value="KAE9409682.1"/>
    <property type="molecule type" value="Genomic_DNA"/>
</dbReference>
<evidence type="ECO:0000313" key="1">
    <source>
        <dbReference type="EMBL" id="KAE9409682.1"/>
    </source>
</evidence>
<proteinExistence type="predicted"/>
<reference evidence="1" key="1">
    <citation type="journal article" date="2019" name="Environ. Microbiol.">
        <title>Fungal ecological strategies reflected in gene transcription - a case study of two litter decomposers.</title>
        <authorList>
            <person name="Barbi F."/>
            <person name="Kohler A."/>
            <person name="Barry K."/>
            <person name="Baskaran P."/>
            <person name="Daum C."/>
            <person name="Fauchery L."/>
            <person name="Ihrmark K."/>
            <person name="Kuo A."/>
            <person name="LaButti K."/>
            <person name="Lipzen A."/>
            <person name="Morin E."/>
            <person name="Grigoriev I.V."/>
            <person name="Henrissat B."/>
            <person name="Lindahl B."/>
            <person name="Martin F."/>
        </authorList>
    </citation>
    <scope>NUCLEOTIDE SEQUENCE</scope>
    <source>
        <strain evidence="1">JB14</strain>
    </source>
</reference>
<dbReference type="OrthoDB" id="276721at2759"/>
<keyword evidence="2" id="KW-1185">Reference proteome</keyword>
<protein>
    <submittedName>
        <fullName evidence="1">Uncharacterized protein</fullName>
    </submittedName>
</protein>
<sequence>MHQGAYRDRENVNRAEEKFILMTTVFVKFIAACPLNRLLIGVQCQHWCIKAGESLPFYFVKTLHLNMGWFGNVSSTPSKLWVPDSKKDPQSRHTSYSTRHSMDGHFLCPSQPFTKSGHFETIRDSSSVAIVHGEGGGFSAEDVFRPFIPARYIETKREAEMGIETMLSTSPGQYRGVYIRPSTYLFRLAFCTTLHGLVYHAHCRPLTTPAAAALDLSASLHRKVPQGIPTPSQVLQSVANAMTIPPIHVDHVAEAIAISLGDVDINGVVGVRRMRELIGWWPEDHVDQGRKQTETHS</sequence>
<name>A0A6A4IBZ4_9AGAR</name>
<gene>
    <name evidence="1" type="ORF">BT96DRAFT_984730</name>
</gene>
<dbReference type="Proteomes" id="UP000799118">
    <property type="component" value="Unassembled WGS sequence"/>
</dbReference>
<accession>A0A6A4IBZ4</accession>